<keyword evidence="2" id="KW-1185">Reference proteome</keyword>
<organism evidence="1 2">
    <name type="scientific">Sphingobacterium allocomposti</name>
    <dbReference type="NCBI Taxonomy" id="415956"/>
    <lineage>
        <taxon>Bacteria</taxon>
        <taxon>Pseudomonadati</taxon>
        <taxon>Bacteroidota</taxon>
        <taxon>Sphingobacteriia</taxon>
        <taxon>Sphingobacteriales</taxon>
        <taxon>Sphingobacteriaceae</taxon>
        <taxon>Sphingobacterium</taxon>
    </lineage>
</organism>
<dbReference type="OrthoDB" id="982482at2"/>
<comment type="caution">
    <text evidence="1">The sequence shown here is derived from an EMBL/GenBank/DDBJ whole genome shotgun (WGS) entry which is preliminary data.</text>
</comment>
<name>A0A5S5CYG9_9SPHI</name>
<protein>
    <submittedName>
        <fullName evidence="1">Gliding motility-associated lipoprotein GldH</fullName>
    </submittedName>
</protein>
<keyword evidence="1" id="KW-0449">Lipoprotein</keyword>
<proteinExistence type="predicted"/>
<dbReference type="EMBL" id="VNHX01000029">
    <property type="protein sequence ID" value="TYP88821.1"/>
    <property type="molecule type" value="Genomic_DNA"/>
</dbReference>
<accession>A0A5S5CYG9</accession>
<dbReference type="Proteomes" id="UP000325105">
    <property type="component" value="Unassembled WGS sequence"/>
</dbReference>
<sequence>MRTRSVICLYCITLFFLSCGEQGFYERNIPIKDRSWAYNAIPTFDVKIEDNRARYDLWLNVRHTNEYNYANLFILLHEKGPLLKDTAYRYEVQLARADGRWTGSSAGTIYGRQLLLKENYSFPDTGVYTFGIEQNMVDNPLRDITDVGIKLVKR</sequence>
<reference evidence="1 2" key="1">
    <citation type="submission" date="2019-07" db="EMBL/GenBank/DDBJ databases">
        <title>Genomic Encyclopedia of Archaeal and Bacterial Type Strains, Phase II (KMG-II): from individual species to whole genera.</title>
        <authorList>
            <person name="Goeker M."/>
        </authorList>
    </citation>
    <scope>NUCLEOTIDE SEQUENCE [LARGE SCALE GENOMIC DNA]</scope>
    <source>
        <strain evidence="1 2">DSM 18850</strain>
    </source>
</reference>
<dbReference type="Pfam" id="PF14109">
    <property type="entry name" value="GldH_lipo"/>
    <property type="match status" value="1"/>
</dbReference>
<dbReference type="NCBIfam" id="TIGR03511">
    <property type="entry name" value="GldH_lipo"/>
    <property type="match status" value="1"/>
</dbReference>
<dbReference type="PROSITE" id="PS51257">
    <property type="entry name" value="PROKAR_LIPOPROTEIN"/>
    <property type="match status" value="1"/>
</dbReference>
<dbReference type="InterPro" id="IPR020018">
    <property type="entry name" value="Motility-assoc_lipoprot_GldH"/>
</dbReference>
<evidence type="ECO:0000313" key="2">
    <source>
        <dbReference type="Proteomes" id="UP000325105"/>
    </source>
</evidence>
<dbReference type="AlphaFoldDB" id="A0A5S5CYG9"/>
<evidence type="ECO:0000313" key="1">
    <source>
        <dbReference type="EMBL" id="TYP88821.1"/>
    </source>
</evidence>
<dbReference type="RefSeq" id="WP_148910155.1">
    <property type="nucleotide sequence ID" value="NZ_VNHX01000029.1"/>
</dbReference>
<gene>
    <name evidence="1" type="ORF">BC792_12927</name>
</gene>